<evidence type="ECO:0000313" key="2">
    <source>
        <dbReference type="Proteomes" id="UP000063429"/>
    </source>
</evidence>
<evidence type="ECO:0000313" key="1">
    <source>
        <dbReference type="EMBL" id="AKZ63798.1"/>
    </source>
</evidence>
<protein>
    <recommendedName>
        <fullName evidence="3">Acetyl-CoA carboxylase carboxyltransferase subunit alpha</fullName>
    </recommendedName>
</protein>
<sequence length="68" mass="8096">MFFSKLFTSYESEATKFIAELKEKNPDLEEQQRAGRALLWDKTPLDLDKTARETESRVKQQPYVYQNH</sequence>
<dbReference type="InterPro" id="IPR021853">
    <property type="entry name" value="DUF3460"/>
</dbReference>
<reference evidence="2" key="1">
    <citation type="journal article" date="2015" name="Genome Announc.">
        <title>Complete Genome Sequence of Herbaspirillum hiltneri N3 (DSM 17495), Isolated from Surface-Sterilized Wheat Roots.</title>
        <authorList>
            <person name="Guizelini D."/>
            <person name="Saizaki P.M."/>
            <person name="Coimbra N.A."/>
            <person name="Weiss V.A."/>
            <person name="Faoro H."/>
            <person name="Sfeir M.Z."/>
            <person name="Baura V.A."/>
            <person name="Monteiro R.A."/>
            <person name="Chubatsu L.S."/>
            <person name="Souza E.M."/>
            <person name="Cruz L.M."/>
            <person name="Pedrosa F.O."/>
            <person name="Raittz R.T."/>
            <person name="Marchaukoski J.N."/>
            <person name="Steffens M.B."/>
        </authorList>
    </citation>
    <scope>NUCLEOTIDE SEQUENCE [LARGE SCALE GENOMIC DNA]</scope>
    <source>
        <strain evidence="2">N3</strain>
    </source>
</reference>
<accession>A0ABM5V2J9</accession>
<dbReference type="Proteomes" id="UP000063429">
    <property type="component" value="Chromosome"/>
</dbReference>
<evidence type="ECO:0008006" key="3">
    <source>
        <dbReference type="Google" id="ProtNLM"/>
    </source>
</evidence>
<name>A0ABM5V2J9_9BURK</name>
<proteinExistence type="predicted"/>
<keyword evidence="2" id="KW-1185">Reference proteome</keyword>
<dbReference type="EMBL" id="CP011409">
    <property type="protein sequence ID" value="AKZ63798.1"/>
    <property type="molecule type" value="Genomic_DNA"/>
</dbReference>
<organism evidence="1 2">
    <name type="scientific">Herbaspirillum hiltneri N3</name>
    <dbReference type="NCBI Taxonomy" id="1262470"/>
    <lineage>
        <taxon>Bacteria</taxon>
        <taxon>Pseudomonadati</taxon>
        <taxon>Pseudomonadota</taxon>
        <taxon>Betaproteobacteria</taxon>
        <taxon>Burkholderiales</taxon>
        <taxon>Oxalobacteraceae</taxon>
        <taxon>Herbaspirillum</taxon>
    </lineage>
</organism>
<gene>
    <name evidence="1" type="ORF">F506_15020</name>
</gene>
<dbReference type="Pfam" id="PF11943">
    <property type="entry name" value="DUF3460"/>
    <property type="match status" value="1"/>
</dbReference>
<dbReference type="RefSeq" id="WP_053198698.1">
    <property type="nucleotide sequence ID" value="NZ_CP011409.1"/>
</dbReference>